<evidence type="ECO:0000313" key="4">
    <source>
        <dbReference type="EMBL" id="BDG74424.1"/>
    </source>
</evidence>
<dbReference type="InterPro" id="IPR008274">
    <property type="entry name" value="AldOxase/xan_DH_MoCoBD1"/>
</dbReference>
<keyword evidence="1" id="KW-0500">Molybdenum</keyword>
<evidence type="ECO:0000259" key="3">
    <source>
        <dbReference type="SMART" id="SM01008"/>
    </source>
</evidence>
<dbReference type="Gene3D" id="3.30.365.10">
    <property type="entry name" value="Aldehyde oxidase/xanthine dehydrogenase, molybdopterin binding domain"/>
    <property type="match status" value="4"/>
</dbReference>
<dbReference type="SUPFAM" id="SSF54665">
    <property type="entry name" value="CO dehydrogenase molybdoprotein N-domain-like"/>
    <property type="match status" value="1"/>
</dbReference>
<dbReference type="InterPro" id="IPR016208">
    <property type="entry name" value="Ald_Oxase/xanthine_DH-like"/>
</dbReference>
<dbReference type="Gene3D" id="3.90.1170.50">
    <property type="entry name" value="Aldehyde oxidase/xanthine dehydrogenase, a/b hammerhead"/>
    <property type="match status" value="1"/>
</dbReference>
<dbReference type="EMBL" id="AP025637">
    <property type="protein sequence ID" value="BDG74424.1"/>
    <property type="molecule type" value="Genomic_DNA"/>
</dbReference>
<name>A0ABM7Y8P2_9PROT</name>
<dbReference type="Pfam" id="PF01315">
    <property type="entry name" value="Ald_Xan_dh_C"/>
    <property type="match status" value="1"/>
</dbReference>
<feature type="domain" description="Aldehyde oxidase/xanthine dehydrogenase a/b hammerhead" evidence="3">
    <location>
        <begin position="40"/>
        <end position="148"/>
    </location>
</feature>
<keyword evidence="2" id="KW-0560">Oxidoreductase</keyword>
<dbReference type="InterPro" id="IPR036856">
    <property type="entry name" value="Ald_Oxase/Xan_DH_a/b_sf"/>
</dbReference>
<gene>
    <name evidence="4" type="ORF">Rmf_43530</name>
</gene>
<keyword evidence="5" id="KW-1185">Reference proteome</keyword>
<accession>A0ABM7Y8P2</accession>
<evidence type="ECO:0000256" key="2">
    <source>
        <dbReference type="ARBA" id="ARBA00023002"/>
    </source>
</evidence>
<reference evidence="4 5" key="1">
    <citation type="journal article" date="2016" name="Microbes Environ.">
        <title>Phylogenetically diverse aerobic anoxygenic phototrophic bacteria isolated from epilithic biofilms in Tama river, Japan.</title>
        <authorList>
            <person name="Hirose S."/>
            <person name="Matsuura K."/>
            <person name="Haruta S."/>
        </authorList>
    </citation>
    <scope>NUCLEOTIDE SEQUENCE [LARGE SCALE GENOMIC DNA]</scope>
    <source>
        <strain evidence="4 5">S08</strain>
    </source>
</reference>
<dbReference type="Pfam" id="PF20256">
    <property type="entry name" value="MoCoBD_2"/>
    <property type="match status" value="1"/>
</dbReference>
<dbReference type="PANTHER" id="PTHR11908:SF132">
    <property type="entry name" value="ALDEHYDE OXIDASE 1-RELATED"/>
    <property type="match status" value="1"/>
</dbReference>
<organism evidence="4 5">
    <name type="scientific">Roseomonas fluvialis</name>
    <dbReference type="NCBI Taxonomy" id="1750527"/>
    <lineage>
        <taxon>Bacteria</taxon>
        <taxon>Pseudomonadati</taxon>
        <taxon>Pseudomonadota</taxon>
        <taxon>Alphaproteobacteria</taxon>
        <taxon>Acetobacterales</taxon>
        <taxon>Roseomonadaceae</taxon>
        <taxon>Roseomonas</taxon>
    </lineage>
</organism>
<proteinExistence type="predicted"/>
<dbReference type="InterPro" id="IPR046867">
    <property type="entry name" value="AldOxase/xan_DH_MoCoBD2"/>
</dbReference>
<dbReference type="Proteomes" id="UP000831327">
    <property type="component" value="Chromosome"/>
</dbReference>
<evidence type="ECO:0000256" key="1">
    <source>
        <dbReference type="ARBA" id="ARBA00022505"/>
    </source>
</evidence>
<dbReference type="InterPro" id="IPR037165">
    <property type="entry name" value="AldOxase/xan_DH_Mopterin-bd_sf"/>
</dbReference>
<dbReference type="RefSeq" id="WP_244460005.1">
    <property type="nucleotide sequence ID" value="NZ_AP025637.1"/>
</dbReference>
<dbReference type="SMART" id="SM01008">
    <property type="entry name" value="Ald_Xan_dh_C"/>
    <property type="match status" value="1"/>
</dbReference>
<dbReference type="PANTHER" id="PTHR11908">
    <property type="entry name" value="XANTHINE DEHYDROGENASE"/>
    <property type="match status" value="1"/>
</dbReference>
<dbReference type="Pfam" id="PF02738">
    <property type="entry name" value="MoCoBD_1"/>
    <property type="match status" value="1"/>
</dbReference>
<dbReference type="SUPFAM" id="SSF56003">
    <property type="entry name" value="Molybdenum cofactor-binding domain"/>
    <property type="match status" value="1"/>
</dbReference>
<evidence type="ECO:0000313" key="5">
    <source>
        <dbReference type="Proteomes" id="UP000831327"/>
    </source>
</evidence>
<dbReference type="InterPro" id="IPR000674">
    <property type="entry name" value="Ald_Oxase/Xan_DH_a/b"/>
</dbReference>
<sequence length="739" mass="77553">MTGLGPTSHRIDAALPGVIVGTGSPLATAHRRIDGAPKVTGAAVFAGEETPRGTLHGVIVGSPVARGRLAGIDATAALRVPGVVRVLTGADLPPLGPPMVPPFATASVPMTDDRIRHEGQPVAIVLAETLEAAEEAAGLLRLSILREPPTVFETGSSRPPRTQGNGYAFAEIDQESGDVDAGLARAAATIDATYLAPTRHHNMMESPATLAEWRGAELHIHTASQWTFGVRYALAGLLQMPPGAIHVRCPYTGGGFGAKGYVWPHQLLAVLAARVAGRPVKIVLGRDACYTGTGYQPVVRSRVRLGADAEGRLTAVEHVSENVSSTADDYIEFGSAGTRSMYACPSIRVRTRIVPADVPTPTAMRAPHEGPGMFALESAMDELAERLRIDPLELRLRNHADVEPIGGKPFSSKKLREAYAEGARRFGWAGRDPTPRARREGRRLVGTGMASAIMSTFRFASTARVRLAADGTVRVEAGSQEIGTGTRTILAGIAAERLGLPIERVTTALGATDLPETGGTFGSSTTMSAGSAVADAADRLKARLGELAGGAVPPPADWPSLLARRGVAELVADGAFQLPGGVPFDAHGGAGTHAMHTWGAVFVEMEVDEELGVARMRRAVGCYSAGRILNPATARSQMIGGIIWGYGRAMLEESAMDARHGRFVSKNLSGVHLPVNADIPRDIDVSFIAEDDPHASLIGVRGIGELCEVGVAAAIANAVHHATGRRVRELPIKFADLLG</sequence>
<protein>
    <submittedName>
        <fullName evidence="4">Dehydrogenase</fullName>
    </submittedName>
</protein>